<reference evidence="6" key="1">
    <citation type="journal article" date="2021" name="Viruses">
        <title>Novel Ampeloviruses Infecting Cassava in Central Africa and the South-West Indian Ocean Islands.</title>
        <authorList>
            <person name="Kwibuka Y."/>
            <person name="Bisimwa E."/>
            <person name="Blouin A.G."/>
            <person name="Bragard C."/>
            <person name="Candresse T."/>
            <person name="Faure C."/>
            <person name="Filloux D."/>
            <person name="Lett J.-M."/>
            <person name="Maclot F."/>
            <person name="Marais A."/>
            <person name="Ravelomanantsoa S."/>
            <person name="Shakir S."/>
            <person name="Vanderschuren H."/>
            <person name="Massart S."/>
        </authorList>
    </citation>
    <scope>NUCLEOTIDE SEQUENCE</scope>
    <source>
        <strain evidence="6">Meav-2_RE-LJV-D</strain>
    </source>
</reference>
<protein>
    <submittedName>
        <fullName evidence="6">RdRp</fullName>
    </submittedName>
</protein>
<keyword evidence="2" id="KW-0808">Transferase</keyword>
<dbReference type="InterPro" id="IPR043502">
    <property type="entry name" value="DNA/RNA_pol_sf"/>
</dbReference>
<dbReference type="PROSITE" id="PS50507">
    <property type="entry name" value="RDRP_SSRNA_POS"/>
    <property type="match status" value="1"/>
</dbReference>
<dbReference type="GO" id="GO:0003723">
    <property type="term" value="F:RNA binding"/>
    <property type="evidence" value="ECO:0007669"/>
    <property type="project" value="InterPro"/>
</dbReference>
<dbReference type="GO" id="GO:0006351">
    <property type="term" value="P:DNA-templated transcription"/>
    <property type="evidence" value="ECO:0007669"/>
    <property type="project" value="InterPro"/>
</dbReference>
<dbReference type="Pfam" id="PF00978">
    <property type="entry name" value="RdRP_2"/>
    <property type="match status" value="1"/>
</dbReference>
<dbReference type="InterPro" id="IPR001788">
    <property type="entry name" value="RNA-dep_RNA_pol_alsuvir"/>
</dbReference>
<accession>A0A8F1SZ80</accession>
<evidence type="ECO:0000256" key="4">
    <source>
        <dbReference type="ARBA" id="ARBA00022953"/>
    </source>
</evidence>
<dbReference type="EMBL" id="MW306829">
    <property type="protein sequence ID" value="QWQ59701.1"/>
    <property type="molecule type" value="Genomic_RNA"/>
</dbReference>
<name>A0A8F1SZ80_9CLOS</name>
<organism evidence="6">
    <name type="scientific">Manihot esculenta associated ampelovirus 2</name>
    <dbReference type="NCBI Taxonomy" id="2843332"/>
    <lineage>
        <taxon>Viruses</taxon>
        <taxon>Riboviria</taxon>
        <taxon>Orthornavirae</taxon>
        <taxon>Kitrinoviricota</taxon>
        <taxon>Alsuviricetes</taxon>
        <taxon>Martellivirales</taxon>
        <taxon>Closteroviridae</taxon>
        <taxon>Ampelovirus</taxon>
    </lineage>
</organism>
<dbReference type="GO" id="GO:0039694">
    <property type="term" value="P:viral RNA genome replication"/>
    <property type="evidence" value="ECO:0007669"/>
    <property type="project" value="InterPro"/>
</dbReference>
<evidence type="ECO:0000256" key="3">
    <source>
        <dbReference type="ARBA" id="ARBA00022695"/>
    </source>
</evidence>
<keyword evidence="3" id="KW-0548">Nucleotidyltransferase</keyword>
<evidence type="ECO:0000259" key="5">
    <source>
        <dbReference type="PROSITE" id="PS50507"/>
    </source>
</evidence>
<keyword evidence="1" id="KW-0696">RNA-directed RNA polymerase</keyword>
<dbReference type="SUPFAM" id="SSF56672">
    <property type="entry name" value="DNA/RNA polymerases"/>
    <property type="match status" value="1"/>
</dbReference>
<keyword evidence="4" id="KW-0693">Viral RNA replication</keyword>
<evidence type="ECO:0000313" key="6">
    <source>
        <dbReference type="EMBL" id="QWQ59701.1"/>
    </source>
</evidence>
<evidence type="ECO:0000256" key="1">
    <source>
        <dbReference type="ARBA" id="ARBA00022484"/>
    </source>
</evidence>
<feature type="domain" description="RdRp catalytic" evidence="5">
    <location>
        <begin position="274"/>
        <end position="387"/>
    </location>
</feature>
<dbReference type="GO" id="GO:0003968">
    <property type="term" value="F:RNA-directed RNA polymerase activity"/>
    <property type="evidence" value="ECO:0007669"/>
    <property type="project" value="UniProtKB-KW"/>
</dbReference>
<proteinExistence type="predicted"/>
<dbReference type="InterPro" id="IPR007094">
    <property type="entry name" value="RNA-dir_pol_PSvirus"/>
</dbReference>
<evidence type="ECO:0000256" key="2">
    <source>
        <dbReference type="ARBA" id="ARBA00022679"/>
    </source>
</evidence>
<sequence>MSSVPNNYYVYGDNVLCLAQSKHKVSASHIESINYLLGEAIPDITSLNFTLIEDMFQTTDFSTIIEDFTFSDLHKPPRPYKRKGFAPKIRSNVLAPLSNTLRSNIFVYENRMICASKEAWNPREEGTVTRVFERWKHSFIDDGKYEEICDRPVDVNYVDLAEWTMSRTTSGKAGLLQKLQVPSLPHTQLDEFKLMVKGDLKPKLDDTCLSDISSGQNIVYHERAVCACFSVCFIQMTKRLKAILNRRAKLFVGVDLSEFALDIQLTMEKNIAHYSCSEIDISKYDKSQNDFTKAFELRVYEYLGMPKEMLDLWAASEFNGIARMISSALAVDMGSQRRTGTANTWLGNTLINMMLLSEATNVHDFALCCFSGDDSLLLYDKPVTVDLSRYSAAYGFDVKYYHHSTPYFCSKFLVEAAGKLHYVPDPFKIFIKFGAEGAPTKPLLKEKWASFYDITTAYDSEEVCIKLAHLCAEKYGASNWWYAAIATIHCIRANPTQFARCWETVDCESIRSRKSQTN</sequence>